<feature type="domain" description="DUF4094" evidence="14">
    <location>
        <begin position="18"/>
        <end position="95"/>
    </location>
</feature>
<evidence type="ECO:0000256" key="3">
    <source>
        <dbReference type="ARBA" id="ARBA00004922"/>
    </source>
</evidence>
<name>A0A445D6Q6_ARAHY</name>
<gene>
    <name evidence="15" type="ORF">Ahy_A05g024685</name>
</gene>
<evidence type="ECO:0000256" key="5">
    <source>
        <dbReference type="ARBA" id="ARBA00022676"/>
    </source>
</evidence>
<organism evidence="15 16">
    <name type="scientific">Arachis hypogaea</name>
    <name type="common">Peanut</name>
    <dbReference type="NCBI Taxonomy" id="3818"/>
    <lineage>
        <taxon>Eukaryota</taxon>
        <taxon>Viridiplantae</taxon>
        <taxon>Streptophyta</taxon>
        <taxon>Embryophyta</taxon>
        <taxon>Tracheophyta</taxon>
        <taxon>Spermatophyta</taxon>
        <taxon>Magnoliopsida</taxon>
        <taxon>eudicotyledons</taxon>
        <taxon>Gunneridae</taxon>
        <taxon>Pentapetalae</taxon>
        <taxon>rosids</taxon>
        <taxon>fabids</taxon>
        <taxon>Fabales</taxon>
        <taxon>Fabaceae</taxon>
        <taxon>Papilionoideae</taxon>
        <taxon>50 kb inversion clade</taxon>
        <taxon>dalbergioids sensu lato</taxon>
        <taxon>Dalbergieae</taxon>
        <taxon>Pterocarpus clade</taxon>
        <taxon>Arachis</taxon>
    </lineage>
</organism>
<evidence type="ECO:0000256" key="4">
    <source>
        <dbReference type="ARBA" id="ARBA00008661"/>
    </source>
</evidence>
<dbReference type="PANTHER" id="PTHR11214:SF348">
    <property type="entry name" value="HEXOSYLTRANSFERASE"/>
    <property type="match status" value="1"/>
</dbReference>
<evidence type="ECO:0000256" key="6">
    <source>
        <dbReference type="ARBA" id="ARBA00022679"/>
    </source>
</evidence>
<dbReference type="Pfam" id="PF13334">
    <property type="entry name" value="DUF4094"/>
    <property type="match status" value="1"/>
</dbReference>
<evidence type="ECO:0000256" key="1">
    <source>
        <dbReference type="ARBA" id="ARBA00001936"/>
    </source>
</evidence>
<dbReference type="EMBL" id="SDMP01000005">
    <property type="protein sequence ID" value="RYR58811.1"/>
    <property type="molecule type" value="Genomic_DNA"/>
</dbReference>
<dbReference type="AlphaFoldDB" id="A0A445D6Q6"/>
<accession>A0A445D6Q6</accession>
<evidence type="ECO:0000256" key="7">
    <source>
        <dbReference type="ARBA" id="ARBA00022692"/>
    </source>
</evidence>
<evidence type="ECO:0000313" key="15">
    <source>
        <dbReference type="EMBL" id="RYR58811.1"/>
    </source>
</evidence>
<dbReference type="STRING" id="3818.A0A445D6Q6"/>
<feature type="transmembrane region" description="Helical" evidence="13">
    <location>
        <begin position="20"/>
        <end position="41"/>
    </location>
</feature>
<protein>
    <recommendedName>
        <fullName evidence="13">Hexosyltransferase</fullName>
        <ecNumber evidence="13">2.4.1.-</ecNumber>
    </recommendedName>
</protein>
<keyword evidence="8 13" id="KW-0735">Signal-anchor</keyword>
<evidence type="ECO:0000256" key="8">
    <source>
        <dbReference type="ARBA" id="ARBA00022968"/>
    </source>
</evidence>
<dbReference type="InterPro" id="IPR002659">
    <property type="entry name" value="Glyco_trans_31"/>
</dbReference>
<comment type="similarity">
    <text evidence="4 13">Belongs to the glycosyltransferase 31 family.</text>
</comment>
<comment type="cofactor">
    <cofactor evidence="1 13">
        <name>Mn(2+)</name>
        <dbReference type="ChEBI" id="CHEBI:29035"/>
    </cofactor>
</comment>
<keyword evidence="16" id="KW-1185">Reference proteome</keyword>
<keyword evidence="5 13" id="KW-0328">Glycosyltransferase</keyword>
<keyword evidence="9 13" id="KW-1133">Transmembrane helix</keyword>
<sequence>MRSRGSQNRLSGYSSFGSRVSALMLAMLATMSTIYVAGRLWQDAENRAYLMEQLKKRTTQGQSAVSVDDTLKIIECREQRKKLSSLEMQLSAAKQESFVTKKLPGNGRKQPTKKVLAVIGIMTTFGRKKNRNAIRKAWMPTDTAMKTLADQKGITVRFVIGKSANRGDSLDKEIETESSQTDDFIILDNQVEAPEEKAKKIKSFFIYAVDKWDAEFYLKANDDVYVNVDALGGVLTSYLDKPRVYIGCMKSGEVFSDPTHQWHEPDWWKFGDGRSYFRHASSDVYVISKALAQFISINRHILRTYAHDDVSTGSWFIGLDVMHGHYVQQYDDAATDNMRGCINIDIMYSKR</sequence>
<dbReference type="InterPro" id="IPR025298">
    <property type="entry name" value="DUF4094"/>
</dbReference>
<comment type="subcellular location">
    <subcellularLocation>
        <location evidence="2 13">Golgi apparatus membrane</location>
        <topology evidence="2 13">Single-pass type II membrane protein</topology>
    </subcellularLocation>
</comment>
<evidence type="ECO:0000256" key="12">
    <source>
        <dbReference type="ARBA" id="ARBA00023211"/>
    </source>
</evidence>
<dbReference type="UniPathway" id="UPA00378"/>
<dbReference type="GO" id="GO:0000139">
    <property type="term" value="C:Golgi membrane"/>
    <property type="evidence" value="ECO:0007669"/>
    <property type="project" value="UniProtKB-SubCell"/>
</dbReference>
<evidence type="ECO:0000259" key="14">
    <source>
        <dbReference type="Pfam" id="PF13334"/>
    </source>
</evidence>
<dbReference type="GO" id="GO:0008378">
    <property type="term" value="F:galactosyltransferase activity"/>
    <property type="evidence" value="ECO:0007669"/>
    <property type="project" value="TreeGrafter"/>
</dbReference>
<evidence type="ECO:0000313" key="16">
    <source>
        <dbReference type="Proteomes" id="UP000289738"/>
    </source>
</evidence>
<keyword evidence="11 13" id="KW-0472">Membrane</keyword>
<reference evidence="15 16" key="1">
    <citation type="submission" date="2019-01" db="EMBL/GenBank/DDBJ databases">
        <title>Sequencing of cultivated peanut Arachis hypogaea provides insights into genome evolution and oil improvement.</title>
        <authorList>
            <person name="Chen X."/>
        </authorList>
    </citation>
    <scope>NUCLEOTIDE SEQUENCE [LARGE SCALE GENOMIC DNA]</scope>
    <source>
        <strain evidence="16">cv. Fuhuasheng</strain>
        <tissue evidence="15">Leaves</tissue>
    </source>
</reference>
<keyword evidence="12 13" id="KW-0464">Manganese</keyword>
<keyword evidence="7 13" id="KW-0812">Transmembrane</keyword>
<dbReference type="Gene3D" id="3.90.550.50">
    <property type="match status" value="1"/>
</dbReference>
<dbReference type="Proteomes" id="UP000289738">
    <property type="component" value="Chromosome A05"/>
</dbReference>
<dbReference type="EC" id="2.4.1.-" evidence="13"/>
<evidence type="ECO:0000256" key="13">
    <source>
        <dbReference type="RuleBase" id="RU363063"/>
    </source>
</evidence>
<dbReference type="Pfam" id="PF01762">
    <property type="entry name" value="Galactosyl_T"/>
    <property type="match status" value="1"/>
</dbReference>
<dbReference type="PANTHER" id="PTHR11214">
    <property type="entry name" value="BETA-1,3-N-ACETYLGLUCOSAMINYLTRANSFERASE"/>
    <property type="match status" value="1"/>
</dbReference>
<keyword evidence="10 13" id="KW-0333">Golgi apparatus</keyword>
<evidence type="ECO:0000256" key="10">
    <source>
        <dbReference type="ARBA" id="ARBA00023034"/>
    </source>
</evidence>
<comment type="caution">
    <text evidence="15">The sequence shown here is derived from an EMBL/GenBank/DDBJ whole genome shotgun (WGS) entry which is preliminary data.</text>
</comment>
<evidence type="ECO:0000256" key="9">
    <source>
        <dbReference type="ARBA" id="ARBA00022989"/>
    </source>
</evidence>
<evidence type="ECO:0000256" key="11">
    <source>
        <dbReference type="ARBA" id="ARBA00023136"/>
    </source>
</evidence>
<proteinExistence type="inferred from homology"/>
<evidence type="ECO:0000256" key="2">
    <source>
        <dbReference type="ARBA" id="ARBA00004323"/>
    </source>
</evidence>
<comment type="pathway">
    <text evidence="3">Protein modification; protein glycosylation.</text>
</comment>
<keyword evidence="6" id="KW-0808">Transferase</keyword>